<protein>
    <submittedName>
        <fullName evidence="1">Uncharacterized protein</fullName>
    </submittedName>
</protein>
<evidence type="ECO:0000313" key="1">
    <source>
        <dbReference type="EMBL" id="KAK3062775.1"/>
    </source>
</evidence>
<keyword evidence="2" id="KW-1185">Reference proteome</keyword>
<gene>
    <name evidence="1" type="ORF">LTS18_003373</name>
</gene>
<name>A0ACC3D6R5_9PEZI</name>
<organism evidence="1 2">
    <name type="scientific">Coniosporium uncinatum</name>
    <dbReference type="NCBI Taxonomy" id="93489"/>
    <lineage>
        <taxon>Eukaryota</taxon>
        <taxon>Fungi</taxon>
        <taxon>Dikarya</taxon>
        <taxon>Ascomycota</taxon>
        <taxon>Pezizomycotina</taxon>
        <taxon>Dothideomycetes</taxon>
        <taxon>Dothideomycetes incertae sedis</taxon>
        <taxon>Coniosporium</taxon>
    </lineage>
</organism>
<dbReference type="Proteomes" id="UP001186974">
    <property type="component" value="Unassembled WGS sequence"/>
</dbReference>
<reference evidence="1" key="1">
    <citation type="submission" date="2024-09" db="EMBL/GenBank/DDBJ databases">
        <title>Black Yeasts Isolated from many extreme environments.</title>
        <authorList>
            <person name="Coleine C."/>
            <person name="Stajich J.E."/>
            <person name="Selbmann L."/>
        </authorList>
    </citation>
    <scope>NUCLEOTIDE SEQUENCE</scope>
    <source>
        <strain evidence="1">CCFEE 5737</strain>
    </source>
</reference>
<feature type="non-terminal residue" evidence="1">
    <location>
        <position position="175"/>
    </location>
</feature>
<evidence type="ECO:0000313" key="2">
    <source>
        <dbReference type="Proteomes" id="UP001186974"/>
    </source>
</evidence>
<sequence length="175" mass="19337">MNEPLLRPKKLIVTCDGTWMNSDSGWVKEGIFDNGHLQTPSNVTRIARAILPENDQKQPQIVYYQAGLGTGFSTVVRMLGGDFGQGMSENIREAYSFLVTNYLDGDEIFLLGFSRGAYTARSVGGMISSIGLLTKDAMDDFYDIFSDYENAGVANYTPRYPIADSNFCLKTDPAD</sequence>
<proteinExistence type="predicted"/>
<dbReference type="EMBL" id="JAWDJW010007132">
    <property type="protein sequence ID" value="KAK3062775.1"/>
    <property type="molecule type" value="Genomic_DNA"/>
</dbReference>
<comment type="caution">
    <text evidence="1">The sequence shown here is derived from an EMBL/GenBank/DDBJ whole genome shotgun (WGS) entry which is preliminary data.</text>
</comment>
<accession>A0ACC3D6R5</accession>